<dbReference type="Gene3D" id="3.40.50.1820">
    <property type="entry name" value="alpha/beta hydrolase"/>
    <property type="match status" value="1"/>
</dbReference>
<gene>
    <name evidence="1" type="ORF">B1A_00114</name>
</gene>
<reference evidence="1" key="1">
    <citation type="submission" date="2013-08" db="EMBL/GenBank/DDBJ databases">
        <authorList>
            <person name="Mendez C."/>
            <person name="Richter M."/>
            <person name="Ferrer M."/>
            <person name="Sanchez J."/>
        </authorList>
    </citation>
    <scope>NUCLEOTIDE SEQUENCE</scope>
</reference>
<evidence type="ECO:0000313" key="1">
    <source>
        <dbReference type="EMBL" id="EQD81168.1"/>
    </source>
</evidence>
<protein>
    <submittedName>
        <fullName evidence="1">Esterase</fullName>
    </submittedName>
</protein>
<sequence>SYAGAVVGGVARRIPHRIRAQVYVDTMPLAEGASRLDGFSPEGQARFEGAVRTVHGTRVWPVPEPLGSQAPGEGLSPSDIDLIRSRGTPHPALVFEERLTGPVKRGPYPTSYAISCVEDDPAGVSARPAFLSTHPGWRYDHLVTDHWPRLSLPDDLAPRLDRIARD</sequence>
<dbReference type="AlphaFoldDB" id="T1CH16"/>
<dbReference type="EMBL" id="AUZX01000089">
    <property type="protein sequence ID" value="EQD81168.1"/>
    <property type="molecule type" value="Genomic_DNA"/>
</dbReference>
<proteinExistence type="predicted"/>
<dbReference type="InterPro" id="IPR029058">
    <property type="entry name" value="AB_hydrolase_fold"/>
</dbReference>
<comment type="caution">
    <text evidence="1">The sequence shown here is derived from an EMBL/GenBank/DDBJ whole genome shotgun (WGS) entry which is preliminary data.</text>
</comment>
<accession>T1CH16</accession>
<organism evidence="1">
    <name type="scientific">mine drainage metagenome</name>
    <dbReference type="NCBI Taxonomy" id="410659"/>
    <lineage>
        <taxon>unclassified sequences</taxon>
        <taxon>metagenomes</taxon>
        <taxon>ecological metagenomes</taxon>
    </lineage>
</organism>
<name>T1CH16_9ZZZZ</name>
<reference evidence="1" key="2">
    <citation type="journal article" date="2014" name="ISME J.">
        <title>Microbial stratification in low pH oxic and suboxic macroscopic growths along an acid mine drainage.</title>
        <authorList>
            <person name="Mendez-Garcia C."/>
            <person name="Mesa V."/>
            <person name="Sprenger R.R."/>
            <person name="Richter M."/>
            <person name="Diez M.S."/>
            <person name="Solano J."/>
            <person name="Bargiela R."/>
            <person name="Golyshina O.V."/>
            <person name="Manteca A."/>
            <person name="Ramos J.L."/>
            <person name="Gallego J.R."/>
            <person name="Llorente I."/>
            <person name="Martins Dos Santos V.A."/>
            <person name="Jensen O.N."/>
            <person name="Pelaez A.I."/>
            <person name="Sanchez J."/>
            <person name="Ferrer M."/>
        </authorList>
    </citation>
    <scope>NUCLEOTIDE SEQUENCE</scope>
</reference>
<feature type="non-terminal residue" evidence="1">
    <location>
        <position position="1"/>
    </location>
</feature>